<comment type="subcellular location">
    <subcellularLocation>
        <location evidence="1">Membrane</location>
        <topology evidence="1">Single-pass membrane protein</topology>
    </subcellularLocation>
</comment>
<evidence type="ECO:0000256" key="3">
    <source>
        <dbReference type="ARBA" id="ARBA00022989"/>
    </source>
</evidence>
<organism evidence="6 7">
    <name type="scientific">Mixia osmundae (strain CBS 9802 / IAM 14324 / JCM 22182 / KY 12970)</name>
    <dbReference type="NCBI Taxonomy" id="764103"/>
    <lineage>
        <taxon>Eukaryota</taxon>
        <taxon>Fungi</taxon>
        <taxon>Dikarya</taxon>
        <taxon>Basidiomycota</taxon>
        <taxon>Pucciniomycotina</taxon>
        <taxon>Mixiomycetes</taxon>
        <taxon>Mixiales</taxon>
        <taxon>Mixiaceae</taxon>
        <taxon>Mixia</taxon>
    </lineage>
</organism>
<accession>G7E3S1</accession>
<keyword evidence="4 5" id="KW-0472">Membrane</keyword>
<keyword evidence="7" id="KW-1185">Reference proteome</keyword>
<evidence type="ECO:0000256" key="4">
    <source>
        <dbReference type="ARBA" id="ARBA00023136"/>
    </source>
</evidence>
<sequence>MLGGLAAADIAHRAVVTSLAALTIYGGVAFGFGVRNMRLEREAALAKHEAEIFAQRTVKAPEQVPAEIDLHER</sequence>
<evidence type="ECO:0000256" key="5">
    <source>
        <dbReference type="SAM" id="Phobius"/>
    </source>
</evidence>
<dbReference type="HOGENOM" id="CLU_2705343_0_0_1"/>
<name>G7E3S1_MIXOS</name>
<evidence type="ECO:0000313" key="7">
    <source>
        <dbReference type="Proteomes" id="UP000009131"/>
    </source>
</evidence>
<keyword evidence="3 5" id="KW-1133">Transmembrane helix</keyword>
<dbReference type="InParanoid" id="G7E3S1"/>
<dbReference type="GO" id="GO:0016020">
    <property type="term" value="C:membrane"/>
    <property type="evidence" value="ECO:0007669"/>
    <property type="project" value="UniProtKB-SubCell"/>
</dbReference>
<comment type="caution">
    <text evidence="6">The sequence shown here is derived from an EMBL/GenBank/DDBJ whole genome shotgun (WGS) entry which is preliminary data.</text>
</comment>
<evidence type="ECO:0000256" key="1">
    <source>
        <dbReference type="ARBA" id="ARBA00004167"/>
    </source>
</evidence>
<protein>
    <submittedName>
        <fullName evidence="6">Uncharacterized protein</fullName>
    </submittedName>
</protein>
<gene>
    <name evidence="6" type="primary">Mo04159</name>
    <name evidence="6" type="ORF">E5Q_04159</name>
</gene>
<dbReference type="Pfam" id="PF14880">
    <property type="entry name" value="COX14"/>
    <property type="match status" value="1"/>
</dbReference>
<dbReference type="RefSeq" id="XP_014570577.1">
    <property type="nucleotide sequence ID" value="XM_014715091.1"/>
</dbReference>
<dbReference type="EMBL" id="BABT02000126">
    <property type="protein sequence ID" value="GAA97481.1"/>
    <property type="molecule type" value="Genomic_DNA"/>
</dbReference>
<dbReference type="InterPro" id="IPR029208">
    <property type="entry name" value="COX14"/>
</dbReference>
<reference evidence="6 7" key="2">
    <citation type="journal article" date="2012" name="Open Biol.">
        <title>Characteristics of nucleosomes and linker DNA regions on the genome of the basidiomycete Mixia osmundae revealed by mono- and dinucleosome mapping.</title>
        <authorList>
            <person name="Nishida H."/>
            <person name="Kondo S."/>
            <person name="Matsumoto T."/>
            <person name="Suzuki Y."/>
            <person name="Yoshikawa H."/>
            <person name="Taylor T.D."/>
            <person name="Sugiyama J."/>
        </authorList>
    </citation>
    <scope>NUCLEOTIDE SEQUENCE [LARGE SCALE GENOMIC DNA]</scope>
    <source>
        <strain evidence="7">CBS 9802 / IAM 14324 / JCM 22182 / KY 12970</strain>
    </source>
</reference>
<evidence type="ECO:0000313" key="6">
    <source>
        <dbReference type="EMBL" id="GAA97481.1"/>
    </source>
</evidence>
<dbReference type="Proteomes" id="UP000009131">
    <property type="component" value="Unassembled WGS sequence"/>
</dbReference>
<keyword evidence="2 5" id="KW-0812">Transmembrane</keyword>
<evidence type="ECO:0000256" key="2">
    <source>
        <dbReference type="ARBA" id="ARBA00022692"/>
    </source>
</evidence>
<feature type="transmembrane region" description="Helical" evidence="5">
    <location>
        <begin position="12"/>
        <end position="34"/>
    </location>
</feature>
<dbReference type="AlphaFoldDB" id="G7E3S1"/>
<proteinExistence type="predicted"/>
<reference evidence="6 7" key="1">
    <citation type="journal article" date="2011" name="J. Gen. Appl. Microbiol.">
        <title>Draft genome sequencing of the enigmatic basidiomycete Mixia osmundae.</title>
        <authorList>
            <person name="Nishida H."/>
            <person name="Nagatsuka Y."/>
            <person name="Sugiyama J."/>
        </authorList>
    </citation>
    <scope>NUCLEOTIDE SEQUENCE [LARGE SCALE GENOMIC DNA]</scope>
    <source>
        <strain evidence="7">CBS 9802 / IAM 14324 / JCM 22182 / KY 12970</strain>
    </source>
</reference>